<dbReference type="EMBL" id="CM044705">
    <property type="protein sequence ID" value="KAI5662512.1"/>
    <property type="molecule type" value="Genomic_DNA"/>
</dbReference>
<protein>
    <submittedName>
        <fullName evidence="1">Uncharacterized protein</fullName>
    </submittedName>
</protein>
<evidence type="ECO:0000313" key="2">
    <source>
        <dbReference type="Proteomes" id="UP001060085"/>
    </source>
</evidence>
<accession>A0ACC0APY2</accession>
<name>A0ACC0APY2_CATRO</name>
<comment type="caution">
    <text evidence="1">The sequence shown here is derived from an EMBL/GenBank/DDBJ whole genome shotgun (WGS) entry which is preliminary data.</text>
</comment>
<sequence>MGRIFLVDLEGRAYRCKYCKTNLALADDLISKIAVIWSLQCTAANSICNFYHEVEIIFQILMVTLQFDQAFHSRRGKAYLFNHAVNVTVGPHEERMMLSGMHTVADIYCCCCGQNLGWKYEAAHEKSQKYKEGKYVLERGGIMDSLDSEFYIDTRPSTSDTEEPRKMKKAKKSRRSKSKKVTRPQHTSSDDSMCSLSISSASNNSHSLHSDSDSKSSVSFSSSSSEGTYRSKKKVSRIRSNLKKSNRKKLRRRSSDSESSEDFSSRKKRKRSKKNADSKSRKKSRKYKPRRDVKSSSATSDSYGCPTCKEESGSFSEDRAVQKHRIKSRENNTQKEERLEERVETKKRIHRSPSYSSYSRSRDQSYSVSRGEETFIEGKSRRLRSVITFAEQAQDDGRKSEKDSLKEEIIYEHDDYPSPRSNDSSCRGSKKDLSSHSPVTSGNKRHKENVEREESSVSNLRVPEATVSRRNSDDQNDHDPFLSDCTTNKYEKESGAYGSLPGANLADDLEAVLRQKALENLRKFRGRGIQRNVKGTINQENKDDGVVNESSCSKAEIVHRPKQDRTNAIDHVQMMERSNRTTSVGEVSRPNKDIADVGLSGVKTGNAKQKAIHPPDRLEFSINSLKEDRTTKPNISESESRNSLIEEKAAGMNSFLNQATIFQASPGRKMTVNMENKRKIPPKTTDSIMPSTTNNSEAGVNHASISATAELTSTEQSTLRGQGSNEQQTEATTDGSQFEQKTMSVMRGGEMVQVSYKVYIPKRAPALARRQLRR</sequence>
<keyword evidence="2" id="KW-1185">Reference proteome</keyword>
<gene>
    <name evidence="1" type="ORF">M9H77_21835</name>
</gene>
<reference evidence="2" key="1">
    <citation type="journal article" date="2023" name="Nat. Plants">
        <title>Single-cell RNA sequencing provides a high-resolution roadmap for understanding the multicellular compartmentation of specialized metabolism.</title>
        <authorList>
            <person name="Sun S."/>
            <person name="Shen X."/>
            <person name="Li Y."/>
            <person name="Li Y."/>
            <person name="Wang S."/>
            <person name="Li R."/>
            <person name="Zhang H."/>
            <person name="Shen G."/>
            <person name="Guo B."/>
            <person name="Wei J."/>
            <person name="Xu J."/>
            <person name="St-Pierre B."/>
            <person name="Chen S."/>
            <person name="Sun C."/>
        </authorList>
    </citation>
    <scope>NUCLEOTIDE SEQUENCE [LARGE SCALE GENOMIC DNA]</scope>
</reference>
<dbReference type="Proteomes" id="UP001060085">
    <property type="component" value="Linkage Group LG05"/>
</dbReference>
<organism evidence="1 2">
    <name type="scientific">Catharanthus roseus</name>
    <name type="common">Madagascar periwinkle</name>
    <name type="synonym">Vinca rosea</name>
    <dbReference type="NCBI Taxonomy" id="4058"/>
    <lineage>
        <taxon>Eukaryota</taxon>
        <taxon>Viridiplantae</taxon>
        <taxon>Streptophyta</taxon>
        <taxon>Embryophyta</taxon>
        <taxon>Tracheophyta</taxon>
        <taxon>Spermatophyta</taxon>
        <taxon>Magnoliopsida</taxon>
        <taxon>eudicotyledons</taxon>
        <taxon>Gunneridae</taxon>
        <taxon>Pentapetalae</taxon>
        <taxon>asterids</taxon>
        <taxon>lamiids</taxon>
        <taxon>Gentianales</taxon>
        <taxon>Apocynaceae</taxon>
        <taxon>Rauvolfioideae</taxon>
        <taxon>Vinceae</taxon>
        <taxon>Catharanthinae</taxon>
        <taxon>Catharanthus</taxon>
    </lineage>
</organism>
<proteinExistence type="predicted"/>
<evidence type="ECO:0000313" key="1">
    <source>
        <dbReference type="EMBL" id="KAI5662512.1"/>
    </source>
</evidence>